<dbReference type="InterPro" id="IPR036849">
    <property type="entry name" value="Enolase-like_C_sf"/>
</dbReference>
<name>A0ABT1M6F6_9MYCO</name>
<dbReference type="Pfam" id="PF18374">
    <property type="entry name" value="Enolase_like_N"/>
    <property type="match status" value="1"/>
</dbReference>
<accession>A0ABT1M6F6</accession>
<dbReference type="PANTHER" id="PTHR48073">
    <property type="entry name" value="O-SUCCINYLBENZOATE SYNTHASE-RELATED"/>
    <property type="match status" value="1"/>
</dbReference>
<keyword evidence="1" id="KW-0474">Menaquinone biosynthesis</keyword>
<evidence type="ECO:0000313" key="4">
    <source>
        <dbReference type="EMBL" id="MCP9274751.1"/>
    </source>
</evidence>
<protein>
    <submittedName>
        <fullName evidence="4">O-succinylbenzoate synthase</fullName>
    </submittedName>
</protein>
<gene>
    <name evidence="4" type="ORF">NM203_21385</name>
</gene>
<dbReference type="Proteomes" id="UP001651690">
    <property type="component" value="Unassembled WGS sequence"/>
</dbReference>
<evidence type="ECO:0000256" key="1">
    <source>
        <dbReference type="ARBA" id="ARBA00022428"/>
    </source>
</evidence>
<dbReference type="SMART" id="SM00922">
    <property type="entry name" value="MR_MLE"/>
    <property type="match status" value="1"/>
</dbReference>
<organism evidence="4 5">
    <name type="scientific">Mycolicibacterium arenosum</name>
    <dbReference type="NCBI Taxonomy" id="2952157"/>
    <lineage>
        <taxon>Bacteria</taxon>
        <taxon>Bacillati</taxon>
        <taxon>Actinomycetota</taxon>
        <taxon>Actinomycetes</taxon>
        <taxon>Mycobacteriales</taxon>
        <taxon>Mycobacteriaceae</taxon>
        <taxon>Mycolicibacterium</taxon>
    </lineage>
</organism>
<evidence type="ECO:0000256" key="2">
    <source>
        <dbReference type="ARBA" id="ARBA00022723"/>
    </source>
</evidence>
<dbReference type="Gene3D" id="3.20.20.120">
    <property type="entry name" value="Enolase-like C-terminal domain"/>
    <property type="match status" value="1"/>
</dbReference>
<proteinExistence type="predicted"/>
<evidence type="ECO:0000259" key="3">
    <source>
        <dbReference type="SMART" id="SM00922"/>
    </source>
</evidence>
<reference evidence="4 5" key="1">
    <citation type="submission" date="2022-06" db="EMBL/GenBank/DDBJ databases">
        <title>Mycolicibacterium sp. CAU 1645 isolated from seawater.</title>
        <authorList>
            <person name="Kim W."/>
        </authorList>
    </citation>
    <scope>NUCLEOTIDE SEQUENCE [LARGE SCALE GENOMIC DNA]</scope>
    <source>
        <strain evidence="4 5">CAU 1645</strain>
    </source>
</reference>
<dbReference type="EMBL" id="JANDBD010000009">
    <property type="protein sequence ID" value="MCP9274751.1"/>
    <property type="molecule type" value="Genomic_DNA"/>
</dbReference>
<evidence type="ECO:0000313" key="5">
    <source>
        <dbReference type="Proteomes" id="UP001651690"/>
    </source>
</evidence>
<dbReference type="InterPro" id="IPR029065">
    <property type="entry name" value="Enolase_C-like"/>
</dbReference>
<dbReference type="PANTHER" id="PTHR48073:SF2">
    <property type="entry name" value="O-SUCCINYLBENZOATE SYNTHASE"/>
    <property type="match status" value="1"/>
</dbReference>
<keyword evidence="5" id="KW-1185">Reference proteome</keyword>
<sequence>MKTLIDFDGAAIVAVPVASGFGEDGARECMLLEGPQGWGEFSPPRNAGHDATVRWLTAAVEPGTVGWPDPVRGRVPVAVRVPAVAPADAHRLVVESGCGTADVAVGAGRIGDDVARVEAVRDALGPRGAIRCDAGGAWDADTAASAVSRLAAAAGGLQYVVEPCSTATESTQLRLRTDVPIAVLVRAGAADLAATADVLVLVPGTLGGVRRALRVAEASGLPCVAGSGLETSVGMSAAAALAGALPALPYACPIGRPAWLLGDVVADGRTLVPHDGHLPVAPMPPGPDPTRLAEYAVTDPERLAWWRHRLLAAQAAL</sequence>
<comment type="caution">
    <text evidence="4">The sequence shown here is derived from an EMBL/GenBank/DDBJ whole genome shotgun (WGS) entry which is preliminary data.</text>
</comment>
<keyword evidence="2" id="KW-0479">Metal-binding</keyword>
<feature type="domain" description="Mandelate racemase/muconate lactonizing enzyme C-terminal" evidence="3">
    <location>
        <begin position="82"/>
        <end position="180"/>
    </location>
</feature>
<dbReference type="InterPro" id="IPR013342">
    <property type="entry name" value="Mandelate_racemase_C"/>
</dbReference>
<dbReference type="Pfam" id="PF13378">
    <property type="entry name" value="MR_MLE_C"/>
    <property type="match status" value="1"/>
</dbReference>
<dbReference type="RefSeq" id="WP_255062433.1">
    <property type="nucleotide sequence ID" value="NZ_JANDBD010000009.1"/>
</dbReference>
<dbReference type="SUPFAM" id="SSF51604">
    <property type="entry name" value="Enolase C-terminal domain-like"/>
    <property type="match status" value="1"/>
</dbReference>